<name>A0A8D8MSL7_CULPI</name>
<feature type="compositionally biased region" description="Basic residues" evidence="1">
    <location>
        <begin position="72"/>
        <end position="81"/>
    </location>
</feature>
<sequence>MTTMSLSIVTQQKIRRVPFQFPKTHKHTTKVNKIKVHTIELRTTTTKKQLETTSRRKRESPKALPNQCSKSPQHKSIHSRSKISTNEQTFNFYSFLDATKPTFYKFYKTEPRQPNTYVRVSTHTNTQNTQKLMEKPKTKFLVSLKKI</sequence>
<protein>
    <submittedName>
        <fullName evidence="2">(northern house mosquito) hypothetical protein</fullName>
    </submittedName>
</protein>
<proteinExistence type="predicted"/>
<dbReference type="EMBL" id="HBUE01219742">
    <property type="protein sequence ID" value="CAG6539018.1"/>
    <property type="molecule type" value="Transcribed_RNA"/>
</dbReference>
<accession>A0A8D8MSL7</accession>
<dbReference type="EMBL" id="HBUE01326319">
    <property type="protein sequence ID" value="CAG6591037.1"/>
    <property type="molecule type" value="Transcribed_RNA"/>
</dbReference>
<evidence type="ECO:0000313" key="2">
    <source>
        <dbReference type="EMBL" id="CAG6539018.1"/>
    </source>
</evidence>
<evidence type="ECO:0000256" key="1">
    <source>
        <dbReference type="SAM" id="MobiDB-lite"/>
    </source>
</evidence>
<organism evidence="2">
    <name type="scientific">Culex pipiens</name>
    <name type="common">House mosquito</name>
    <dbReference type="NCBI Taxonomy" id="7175"/>
    <lineage>
        <taxon>Eukaryota</taxon>
        <taxon>Metazoa</taxon>
        <taxon>Ecdysozoa</taxon>
        <taxon>Arthropoda</taxon>
        <taxon>Hexapoda</taxon>
        <taxon>Insecta</taxon>
        <taxon>Pterygota</taxon>
        <taxon>Neoptera</taxon>
        <taxon>Endopterygota</taxon>
        <taxon>Diptera</taxon>
        <taxon>Nematocera</taxon>
        <taxon>Culicoidea</taxon>
        <taxon>Culicidae</taxon>
        <taxon>Culicinae</taxon>
        <taxon>Culicini</taxon>
        <taxon>Culex</taxon>
        <taxon>Culex</taxon>
    </lineage>
</organism>
<reference evidence="2" key="1">
    <citation type="submission" date="2021-05" db="EMBL/GenBank/DDBJ databases">
        <authorList>
            <person name="Alioto T."/>
            <person name="Alioto T."/>
            <person name="Gomez Garrido J."/>
        </authorList>
    </citation>
    <scope>NUCLEOTIDE SEQUENCE</scope>
</reference>
<dbReference type="AlphaFoldDB" id="A0A8D8MSL7"/>
<feature type="region of interest" description="Disordered" evidence="1">
    <location>
        <begin position="45"/>
        <end position="83"/>
    </location>
</feature>